<dbReference type="CDD" id="cd01043">
    <property type="entry name" value="DPS"/>
    <property type="match status" value="1"/>
</dbReference>
<dbReference type="PATRIC" id="fig|1379910.4.peg.3133"/>
<dbReference type="InterPro" id="IPR002177">
    <property type="entry name" value="DPS_DNA-bd"/>
</dbReference>
<dbReference type="PANTHER" id="PTHR42932:SF1">
    <property type="entry name" value="GENERAL STRESS PROTEIN 20U"/>
    <property type="match status" value="1"/>
</dbReference>
<dbReference type="RefSeq" id="WP_048921551.1">
    <property type="nucleotide sequence ID" value="NZ_CP010777.1"/>
</dbReference>
<dbReference type="STRING" id="1379910.TH63_14395"/>
<dbReference type="Proteomes" id="UP000036458">
    <property type="component" value="Chromosome"/>
</dbReference>
<evidence type="ECO:0000256" key="1">
    <source>
        <dbReference type="ARBA" id="ARBA00009497"/>
    </source>
</evidence>
<dbReference type="PRINTS" id="PR01346">
    <property type="entry name" value="HELNAPAPROT"/>
</dbReference>
<dbReference type="InterPro" id="IPR009078">
    <property type="entry name" value="Ferritin-like_SF"/>
</dbReference>
<dbReference type="SUPFAM" id="SSF47240">
    <property type="entry name" value="Ferritin-like"/>
    <property type="match status" value="1"/>
</dbReference>
<dbReference type="GO" id="GO:0008199">
    <property type="term" value="F:ferric iron binding"/>
    <property type="evidence" value="ECO:0007669"/>
    <property type="project" value="InterPro"/>
</dbReference>
<protein>
    <recommendedName>
        <fullName evidence="3">Ferritin/DPS domain-containing protein</fullName>
    </recommendedName>
</protein>
<dbReference type="OrthoDB" id="9797023at2"/>
<dbReference type="GO" id="GO:0016722">
    <property type="term" value="F:oxidoreductase activity, acting on metal ions"/>
    <property type="evidence" value="ECO:0007669"/>
    <property type="project" value="InterPro"/>
</dbReference>
<accession>A0A0H4W7Z0</accession>
<keyword evidence="5" id="KW-1185">Reference proteome</keyword>
<organism evidence="4 5">
    <name type="scientific">Rufibacter radiotolerans</name>
    <dbReference type="NCBI Taxonomy" id="1379910"/>
    <lineage>
        <taxon>Bacteria</taxon>
        <taxon>Pseudomonadati</taxon>
        <taxon>Bacteroidota</taxon>
        <taxon>Cytophagia</taxon>
        <taxon>Cytophagales</taxon>
        <taxon>Hymenobacteraceae</taxon>
        <taxon>Rufibacter</taxon>
    </lineage>
</organism>
<dbReference type="InterPro" id="IPR012347">
    <property type="entry name" value="Ferritin-like"/>
</dbReference>
<proteinExistence type="inferred from homology"/>
<gene>
    <name evidence="4" type="ORF">TH63_14395</name>
</gene>
<comment type="similarity">
    <text evidence="1 2">Belongs to the Dps family.</text>
</comment>
<dbReference type="Pfam" id="PF00210">
    <property type="entry name" value="Ferritin"/>
    <property type="match status" value="1"/>
</dbReference>
<evidence type="ECO:0000313" key="5">
    <source>
        <dbReference type="Proteomes" id="UP000036458"/>
    </source>
</evidence>
<feature type="domain" description="Ferritin/DPS" evidence="3">
    <location>
        <begin position="20"/>
        <end position="155"/>
    </location>
</feature>
<dbReference type="EMBL" id="CP010777">
    <property type="protein sequence ID" value="AKQ46551.1"/>
    <property type="molecule type" value="Genomic_DNA"/>
</dbReference>
<evidence type="ECO:0000313" key="4">
    <source>
        <dbReference type="EMBL" id="AKQ46551.1"/>
    </source>
</evidence>
<dbReference type="Gene3D" id="1.20.1260.10">
    <property type="match status" value="1"/>
</dbReference>
<dbReference type="PIRSF" id="PIRSF005900">
    <property type="entry name" value="Dps"/>
    <property type="match status" value="1"/>
</dbReference>
<sequence>MESHNELGLARRDTKDLAVKLNELLANYHVYYQNLRAFHWNIKGGNFFALHAKFEELYTAAFETIDEVAERILTLRHTPMHSFSDYLATSTVQERKNLTSDKETVAATVENIGQIIHLEREVLALAGELEDEGTQGLISDDLNTLEKNLWMLNAFQAD</sequence>
<dbReference type="InterPro" id="IPR023188">
    <property type="entry name" value="DPS_DNA-bd_CS"/>
</dbReference>
<name>A0A0H4W7Z0_9BACT</name>
<dbReference type="PANTHER" id="PTHR42932">
    <property type="entry name" value="GENERAL STRESS PROTEIN 20U"/>
    <property type="match status" value="1"/>
</dbReference>
<evidence type="ECO:0000259" key="3">
    <source>
        <dbReference type="Pfam" id="PF00210"/>
    </source>
</evidence>
<dbReference type="InterPro" id="IPR008331">
    <property type="entry name" value="Ferritin_DPS_dom"/>
</dbReference>
<dbReference type="KEGG" id="ruf:TH63_14395"/>
<dbReference type="PROSITE" id="PS00818">
    <property type="entry name" value="DPS_1"/>
    <property type="match status" value="1"/>
</dbReference>
<dbReference type="AlphaFoldDB" id="A0A0H4W7Z0"/>
<reference evidence="4 5" key="1">
    <citation type="submission" date="2015-01" db="EMBL/GenBank/DDBJ databases">
        <title>Rufibacter sp./DG31D/ whole genome sequencing.</title>
        <authorList>
            <person name="Kim M.K."/>
            <person name="Srinivasan S."/>
            <person name="Lee J.-J."/>
        </authorList>
    </citation>
    <scope>NUCLEOTIDE SEQUENCE [LARGE SCALE GENOMIC DNA]</scope>
    <source>
        <strain evidence="4 5">DG31D</strain>
    </source>
</reference>
<evidence type="ECO:0000256" key="2">
    <source>
        <dbReference type="RuleBase" id="RU003875"/>
    </source>
</evidence>